<dbReference type="OrthoDB" id="9809379at2"/>
<keyword evidence="1 4" id="KW-0547">Nucleotide-binding</keyword>
<dbReference type="Pfam" id="PF16450">
    <property type="entry name" value="Prot_ATP_ID_OB_C"/>
    <property type="match status" value="1"/>
</dbReference>
<evidence type="ECO:0000313" key="8">
    <source>
        <dbReference type="Proteomes" id="UP000029072"/>
    </source>
</evidence>
<proteinExistence type="inferred from homology"/>
<keyword evidence="7" id="KW-0378">Hydrolase</keyword>
<name>A0A086ZXZ2_9BIFI</name>
<dbReference type="RefSeq" id="WP_043166331.1">
    <property type="nucleotide sequence ID" value="NZ_JDUV01000012.1"/>
</dbReference>
<dbReference type="GO" id="GO:0005524">
    <property type="term" value="F:ATP binding"/>
    <property type="evidence" value="ECO:0007669"/>
    <property type="project" value="UniProtKB-UniRule"/>
</dbReference>
<dbReference type="PANTHER" id="PTHR23077">
    <property type="entry name" value="AAA-FAMILY ATPASE"/>
    <property type="match status" value="1"/>
</dbReference>
<dbReference type="InterPro" id="IPR041626">
    <property type="entry name" value="Prot_ATP_ID_OB_N"/>
</dbReference>
<dbReference type="InterPro" id="IPR012340">
    <property type="entry name" value="NA-bd_OB-fold"/>
</dbReference>
<evidence type="ECO:0000313" key="7">
    <source>
        <dbReference type="EMBL" id="KFI51392.1"/>
    </source>
</evidence>
<organism evidence="7 8">
    <name type="scientific">Bifidobacterium callitrichos DSM 23973</name>
    <dbReference type="NCBI Taxonomy" id="1437609"/>
    <lineage>
        <taxon>Bacteria</taxon>
        <taxon>Bacillati</taxon>
        <taxon>Actinomycetota</taxon>
        <taxon>Actinomycetes</taxon>
        <taxon>Bifidobacteriales</taxon>
        <taxon>Bifidobacteriaceae</taxon>
        <taxon>Bifidobacterium</taxon>
    </lineage>
</organism>
<dbReference type="InterPro" id="IPR027417">
    <property type="entry name" value="P-loop_NTPase"/>
</dbReference>
<dbReference type="Gene3D" id="2.40.50.140">
    <property type="entry name" value="Nucleic acid-binding proteins"/>
    <property type="match status" value="2"/>
</dbReference>
<dbReference type="InterPro" id="IPR003593">
    <property type="entry name" value="AAA+_ATPase"/>
</dbReference>
<evidence type="ECO:0000259" key="6">
    <source>
        <dbReference type="SMART" id="SM00382"/>
    </source>
</evidence>
<dbReference type="SUPFAM" id="SSF52540">
    <property type="entry name" value="P-loop containing nucleoside triphosphate hydrolases"/>
    <property type="match status" value="1"/>
</dbReference>
<comment type="subunit">
    <text evidence="4">Homohexamer. Assembles into a hexameric ring structure.</text>
</comment>
<dbReference type="GO" id="GO:0019941">
    <property type="term" value="P:modification-dependent protein catabolic process"/>
    <property type="evidence" value="ECO:0007669"/>
    <property type="project" value="InterPro"/>
</dbReference>
<dbReference type="PANTHER" id="PTHR23077:SF144">
    <property type="entry name" value="PROTEASOME-ASSOCIATED ATPASE"/>
    <property type="match status" value="1"/>
</dbReference>
<feature type="domain" description="AAA+ ATPase" evidence="6">
    <location>
        <begin position="237"/>
        <end position="386"/>
    </location>
</feature>
<dbReference type="eggNOG" id="COG1222">
    <property type="taxonomic scope" value="Bacteria"/>
</dbReference>
<comment type="similarity">
    <text evidence="4 5">Belongs to the AAA ATPase family.</text>
</comment>
<dbReference type="AlphaFoldDB" id="A0A086ZXZ2"/>
<dbReference type="Proteomes" id="UP000029072">
    <property type="component" value="Unassembled WGS sequence"/>
</dbReference>
<accession>A0A086ZXZ2</accession>
<dbReference type="GO" id="GO:0000502">
    <property type="term" value="C:proteasome complex"/>
    <property type="evidence" value="ECO:0007669"/>
    <property type="project" value="InterPro"/>
</dbReference>
<dbReference type="EMBL" id="JGYS01000022">
    <property type="protein sequence ID" value="KFI51392.1"/>
    <property type="molecule type" value="Genomic_DNA"/>
</dbReference>
<dbReference type="Gene3D" id="3.40.50.300">
    <property type="entry name" value="P-loop containing nucleotide triphosphate hydrolases"/>
    <property type="match status" value="1"/>
</dbReference>
<keyword evidence="3" id="KW-0175">Coiled coil</keyword>
<dbReference type="STRING" id="1437609.BCAL_1123"/>
<feature type="binding site" evidence="4">
    <location>
        <begin position="248"/>
        <end position="253"/>
    </location>
    <ligand>
        <name>ATP</name>
        <dbReference type="ChEBI" id="CHEBI:30616"/>
    </ligand>
</feature>
<dbReference type="InterPro" id="IPR022482">
    <property type="entry name" value="Proteasome_ATPase"/>
</dbReference>
<gene>
    <name evidence="4" type="primary">arc</name>
    <name evidence="7" type="ORF">BCAL_1123</name>
</gene>
<dbReference type="InterPro" id="IPR032501">
    <property type="entry name" value="Prot_ATP_ID_OB_2nd"/>
</dbReference>
<dbReference type="InterPro" id="IPR050168">
    <property type="entry name" value="AAA_ATPase_domain"/>
</dbReference>
<dbReference type="Gene3D" id="1.10.8.60">
    <property type="match status" value="1"/>
</dbReference>
<dbReference type="InterPro" id="IPR003959">
    <property type="entry name" value="ATPase_AAA_core"/>
</dbReference>
<dbReference type="SMART" id="SM00382">
    <property type="entry name" value="AAA"/>
    <property type="match status" value="1"/>
</dbReference>
<sequence length="525" mass="57089">MTDDQEQLNRQAREETARELASLNDRLMARNHALAEALTRAGKELTKAKSQLAQLAQPPMTFATMIKVDSTHLDDLGVQHASAEVITGTRRMIVPVAANLNAARLAAGRTVLLNEKMVLVEQRDTDTVGSIRVVSQTLADGRLVVADGGGNPTVIRRATALAGTSLDKGDRVIVDPSGRIALESLPHEDDADLVLEETPNVDFSDIGGLDEQIGRIRDAVQLPFLHRELFARYDLTPPKGVLLYGPPGNGKTLIAKAVAHALAEGSNMGGRGVFLSVKGPELLNKFVGESERLIRLIFQRARERATDGRPVIVFIDEMDSLLRTRGSGVSSDVETTIVPQFLAELDGVESIGNVMVIGASNRVDMIDPAVLRPGRLDVKIRIDRPDGDAAAAIVRHYLTDDLPLEEGVDAEALTRVLVRDIYTRSERRHLADVRDEHGVWNALFLADVVSGASLKNVVDRAKTYAVKASITSGRDVALNVDMLARAVEDEYRETRDSLLDADPVQWSRVNGFDAGSVEAIRAVEH</sequence>
<dbReference type="FunFam" id="3.40.50.300:FF:001025">
    <property type="entry name" value="ATPase family, AAA domain-containing 2B"/>
    <property type="match status" value="1"/>
</dbReference>
<dbReference type="PROSITE" id="PS00674">
    <property type="entry name" value="AAA"/>
    <property type="match status" value="1"/>
</dbReference>
<evidence type="ECO:0000256" key="2">
    <source>
        <dbReference type="ARBA" id="ARBA00022840"/>
    </source>
</evidence>
<evidence type="ECO:0000256" key="3">
    <source>
        <dbReference type="ARBA" id="ARBA00023054"/>
    </source>
</evidence>
<dbReference type="Pfam" id="PF00004">
    <property type="entry name" value="AAA"/>
    <property type="match status" value="1"/>
</dbReference>
<evidence type="ECO:0000256" key="5">
    <source>
        <dbReference type="RuleBase" id="RU003651"/>
    </source>
</evidence>
<keyword evidence="2 4" id="KW-0067">ATP-binding</keyword>
<comment type="caution">
    <text evidence="7">The sequence shown here is derived from an EMBL/GenBank/DDBJ whole genome shotgun (WGS) entry which is preliminary data.</text>
</comment>
<evidence type="ECO:0000256" key="1">
    <source>
        <dbReference type="ARBA" id="ARBA00022741"/>
    </source>
</evidence>
<dbReference type="GO" id="GO:0016887">
    <property type="term" value="F:ATP hydrolysis activity"/>
    <property type="evidence" value="ECO:0007669"/>
    <property type="project" value="UniProtKB-UniRule"/>
</dbReference>
<evidence type="ECO:0000256" key="4">
    <source>
        <dbReference type="HAMAP-Rule" id="MF_02112"/>
    </source>
</evidence>
<dbReference type="Pfam" id="PF17758">
    <property type="entry name" value="Prot_ATP_ID_OB_N"/>
    <property type="match status" value="1"/>
</dbReference>
<protein>
    <recommendedName>
        <fullName evidence="4">AAA ATPase forming ring-shaped complexes</fullName>
        <shortName evidence="4">ARC</shortName>
    </recommendedName>
</protein>
<dbReference type="NCBIfam" id="TIGR03689">
    <property type="entry name" value="pup_AAA"/>
    <property type="match status" value="1"/>
</dbReference>
<dbReference type="GO" id="GO:0010498">
    <property type="term" value="P:proteasomal protein catabolic process"/>
    <property type="evidence" value="ECO:0007669"/>
    <property type="project" value="InterPro"/>
</dbReference>
<reference evidence="7 8" key="1">
    <citation type="submission" date="2014-03" db="EMBL/GenBank/DDBJ databases">
        <title>Genomics of Bifidobacteria.</title>
        <authorList>
            <person name="Ventura M."/>
            <person name="Milani C."/>
            <person name="Lugli G.A."/>
        </authorList>
    </citation>
    <scope>NUCLEOTIDE SEQUENCE [LARGE SCALE GENOMIC DNA]</scope>
    <source>
        <strain evidence="7 8">DSM 23973</strain>
    </source>
</reference>
<dbReference type="HAMAP" id="MF_02112">
    <property type="entry name" value="ARC_ATPase"/>
    <property type="match status" value="1"/>
</dbReference>
<dbReference type="InterPro" id="IPR003960">
    <property type="entry name" value="ATPase_AAA_CS"/>
</dbReference>